<evidence type="ECO:0000313" key="6">
    <source>
        <dbReference type="EMBL" id="BAD19025.1"/>
    </source>
</evidence>
<feature type="non-terminal residue" evidence="6">
    <location>
        <position position="1"/>
    </location>
</feature>
<evidence type="ECO:0000256" key="5">
    <source>
        <dbReference type="ARBA" id="ARBA00023157"/>
    </source>
</evidence>
<comment type="subcellular location">
    <subcellularLocation>
        <location evidence="1">Secreted</location>
    </subcellularLocation>
</comment>
<organism evidence="6">
    <name type="scientific">Raphanus sativus</name>
    <name type="common">Radish</name>
    <name type="synonym">Raphanus raphanistrum var. sativus</name>
    <dbReference type="NCBI Taxonomy" id="3726"/>
    <lineage>
        <taxon>Eukaryota</taxon>
        <taxon>Viridiplantae</taxon>
        <taxon>Streptophyta</taxon>
        <taxon>Embryophyta</taxon>
        <taxon>Tracheophyta</taxon>
        <taxon>Spermatophyta</taxon>
        <taxon>Magnoliopsida</taxon>
        <taxon>eudicotyledons</taxon>
        <taxon>Gunneridae</taxon>
        <taxon>Pentapetalae</taxon>
        <taxon>rosids</taxon>
        <taxon>malvids</taxon>
        <taxon>Brassicales</taxon>
        <taxon>Brassicaceae</taxon>
        <taxon>Brassiceae</taxon>
        <taxon>Raphanus</taxon>
    </lineage>
</organism>
<evidence type="ECO:0000256" key="2">
    <source>
        <dbReference type="ARBA" id="ARBA00006722"/>
    </source>
</evidence>
<reference evidence="6" key="1">
    <citation type="journal article" date="2004" name="Sex. Plant Reprod.">
        <title>Distribution of similar self-incompatibility (S) haplotypes in different genera, Raphanus and Brassica.</title>
        <authorList>
            <person name="Okamoto S."/>
            <person name="Sato Y."/>
            <person name="Sakamoto K."/>
            <person name="Nishio T."/>
        </authorList>
    </citation>
    <scope>NUCLEOTIDE SEQUENCE</scope>
</reference>
<evidence type="ECO:0000256" key="3">
    <source>
        <dbReference type="ARBA" id="ARBA00022525"/>
    </source>
</evidence>
<dbReference type="GO" id="GO:0005576">
    <property type="term" value="C:extracellular region"/>
    <property type="evidence" value="ECO:0007669"/>
    <property type="project" value="UniProtKB-SubCell"/>
</dbReference>
<keyword evidence="5" id="KW-1015">Disulfide bond</keyword>
<dbReference type="Pfam" id="PF06876">
    <property type="entry name" value="SCRL"/>
    <property type="match status" value="1"/>
</dbReference>
<proteinExistence type="evidence at transcript level"/>
<sequence>AQEVEANVLGTCDYTFLLGGPCGKSGGDKACDKSRTNKKNPYDCKCVHTVPKGTCCCGLK</sequence>
<dbReference type="AlphaFoldDB" id="Q6L8S6"/>
<keyword evidence="3" id="KW-0964">Secreted</keyword>
<evidence type="ECO:0000256" key="4">
    <source>
        <dbReference type="ARBA" id="ARBA00022729"/>
    </source>
</evidence>
<dbReference type="GO" id="GO:0007165">
    <property type="term" value="P:signal transduction"/>
    <property type="evidence" value="ECO:0007669"/>
    <property type="project" value="InterPro"/>
</dbReference>
<protein>
    <submittedName>
        <fullName evidence="6">S locus protein 11-2</fullName>
    </submittedName>
</protein>
<gene>
    <name evidence="6" type="primary">SP11-2</name>
</gene>
<dbReference type="EMBL" id="AB114837">
    <property type="protein sequence ID" value="BAD19025.1"/>
    <property type="molecule type" value="mRNA"/>
</dbReference>
<accession>Q6L8S6</accession>
<name>Q6L8S6_RAPSA</name>
<evidence type="ECO:0000256" key="1">
    <source>
        <dbReference type="ARBA" id="ARBA00004613"/>
    </source>
</evidence>
<keyword evidence="4" id="KW-0732">Signal</keyword>
<dbReference type="InterPro" id="IPR010682">
    <property type="entry name" value="SCRL"/>
</dbReference>
<comment type="similarity">
    <text evidence="2">Belongs to the DEFL family.</text>
</comment>